<dbReference type="Pfam" id="PF11239">
    <property type="entry name" value="DUF3040"/>
    <property type="match status" value="1"/>
</dbReference>
<keyword evidence="1" id="KW-0812">Transmembrane</keyword>
<feature type="transmembrane region" description="Helical" evidence="1">
    <location>
        <begin position="64"/>
        <end position="80"/>
    </location>
</feature>
<evidence type="ECO:0000313" key="3">
    <source>
        <dbReference type="Proteomes" id="UP000741013"/>
    </source>
</evidence>
<keyword evidence="3" id="KW-1185">Reference proteome</keyword>
<proteinExistence type="predicted"/>
<protein>
    <submittedName>
        <fullName evidence="2">Fatty acid desaturase</fullName>
    </submittedName>
</protein>
<dbReference type="RefSeq" id="WP_209666562.1">
    <property type="nucleotide sequence ID" value="NZ_JAGGMS010000001.1"/>
</dbReference>
<keyword evidence="1" id="KW-1133">Transmembrane helix</keyword>
<organism evidence="2 3">
    <name type="scientific">Amycolatopsis magusensis</name>
    <dbReference type="NCBI Taxonomy" id="882444"/>
    <lineage>
        <taxon>Bacteria</taxon>
        <taxon>Bacillati</taxon>
        <taxon>Actinomycetota</taxon>
        <taxon>Actinomycetes</taxon>
        <taxon>Pseudonocardiales</taxon>
        <taxon>Pseudonocardiaceae</taxon>
        <taxon>Amycolatopsis</taxon>
    </lineage>
</organism>
<accession>A0ABS4PX00</accession>
<gene>
    <name evidence="2" type="ORF">JOM49_004909</name>
</gene>
<keyword evidence="1" id="KW-0472">Membrane</keyword>
<dbReference type="Proteomes" id="UP000741013">
    <property type="component" value="Unassembled WGS sequence"/>
</dbReference>
<comment type="caution">
    <text evidence="2">The sequence shown here is derived from an EMBL/GenBank/DDBJ whole genome shotgun (WGS) entry which is preliminary data.</text>
</comment>
<sequence>MTQPDHHALWQIEQSLSEDDPQLAAKLRAGHATQAKRWRLILALTDLTVVLMLVVGVVGGSAALLLWGLFGLAGLGWIHWTRRVFPPTPRGSQRP</sequence>
<dbReference type="InterPro" id="IPR021401">
    <property type="entry name" value="DUF3040"/>
</dbReference>
<reference evidence="2 3" key="1">
    <citation type="submission" date="2021-03" db="EMBL/GenBank/DDBJ databases">
        <title>Sequencing the genomes of 1000 actinobacteria strains.</title>
        <authorList>
            <person name="Klenk H.-P."/>
        </authorList>
    </citation>
    <scope>NUCLEOTIDE SEQUENCE [LARGE SCALE GENOMIC DNA]</scope>
    <source>
        <strain evidence="2 3">DSM 45510</strain>
    </source>
</reference>
<name>A0ABS4PX00_9PSEU</name>
<evidence type="ECO:0000256" key="1">
    <source>
        <dbReference type="SAM" id="Phobius"/>
    </source>
</evidence>
<dbReference type="EMBL" id="JAGGMS010000001">
    <property type="protein sequence ID" value="MBP2183383.1"/>
    <property type="molecule type" value="Genomic_DNA"/>
</dbReference>
<evidence type="ECO:0000313" key="2">
    <source>
        <dbReference type="EMBL" id="MBP2183383.1"/>
    </source>
</evidence>
<feature type="transmembrane region" description="Helical" evidence="1">
    <location>
        <begin position="38"/>
        <end position="58"/>
    </location>
</feature>